<evidence type="ECO:0000256" key="4">
    <source>
        <dbReference type="ARBA" id="ARBA00022989"/>
    </source>
</evidence>
<keyword evidence="9" id="KW-1185">Reference proteome</keyword>
<gene>
    <name evidence="8" type="ORF">KC01_LOCUS956</name>
</gene>
<name>A0AAV2ISZ5_KNICA</name>
<evidence type="ECO:0000256" key="6">
    <source>
        <dbReference type="PIRSR" id="PIRSR002419-1"/>
    </source>
</evidence>
<reference evidence="8 9" key="1">
    <citation type="submission" date="2024-04" db="EMBL/GenBank/DDBJ databases">
        <authorList>
            <person name="Waldvogel A.-M."/>
            <person name="Schoenle A."/>
        </authorList>
    </citation>
    <scope>NUCLEOTIDE SEQUENCE [LARGE SCALE GENOMIC DNA]</scope>
</reference>
<comment type="similarity">
    <text evidence="2 7">Belongs to the tetraspanin (TM4SF) family.</text>
</comment>
<dbReference type="GO" id="GO:0005886">
    <property type="term" value="C:plasma membrane"/>
    <property type="evidence" value="ECO:0007669"/>
    <property type="project" value="TreeGrafter"/>
</dbReference>
<comment type="subcellular location">
    <subcellularLocation>
        <location evidence="1 7">Membrane</location>
        <topology evidence="1 7">Multi-pass membrane protein</topology>
    </subcellularLocation>
</comment>
<dbReference type="InterPro" id="IPR018499">
    <property type="entry name" value="Tetraspanin/Peripherin"/>
</dbReference>
<feature type="transmembrane region" description="Helical" evidence="7">
    <location>
        <begin position="53"/>
        <end position="74"/>
    </location>
</feature>
<dbReference type="EMBL" id="OZ035823">
    <property type="protein sequence ID" value="CAL1568307.1"/>
    <property type="molecule type" value="Genomic_DNA"/>
</dbReference>
<dbReference type="AlphaFoldDB" id="A0AAV2ISZ5"/>
<dbReference type="InterPro" id="IPR000301">
    <property type="entry name" value="Tetraspanin_animals"/>
</dbReference>
<dbReference type="PIRSF" id="PIRSF002419">
    <property type="entry name" value="Tetraspanin"/>
    <property type="match status" value="1"/>
</dbReference>
<dbReference type="InterPro" id="IPR008952">
    <property type="entry name" value="Tetraspanin_EC2_sf"/>
</dbReference>
<proteinExistence type="inferred from homology"/>
<dbReference type="PRINTS" id="PR00259">
    <property type="entry name" value="TMFOUR"/>
</dbReference>
<dbReference type="PANTHER" id="PTHR19282">
    <property type="entry name" value="TETRASPANIN"/>
    <property type="match status" value="1"/>
</dbReference>
<feature type="disulfide bond" evidence="6">
    <location>
        <begin position="143"/>
        <end position="171"/>
    </location>
</feature>
<organism evidence="8 9">
    <name type="scientific">Knipowitschia caucasica</name>
    <name type="common">Caucasian dwarf goby</name>
    <name type="synonym">Pomatoschistus caucasicus</name>
    <dbReference type="NCBI Taxonomy" id="637954"/>
    <lineage>
        <taxon>Eukaryota</taxon>
        <taxon>Metazoa</taxon>
        <taxon>Chordata</taxon>
        <taxon>Craniata</taxon>
        <taxon>Vertebrata</taxon>
        <taxon>Euteleostomi</taxon>
        <taxon>Actinopterygii</taxon>
        <taxon>Neopterygii</taxon>
        <taxon>Teleostei</taxon>
        <taxon>Neoteleostei</taxon>
        <taxon>Acanthomorphata</taxon>
        <taxon>Gobiaria</taxon>
        <taxon>Gobiiformes</taxon>
        <taxon>Gobioidei</taxon>
        <taxon>Gobiidae</taxon>
        <taxon>Gobiinae</taxon>
        <taxon>Knipowitschia</taxon>
    </lineage>
</organism>
<evidence type="ECO:0000256" key="3">
    <source>
        <dbReference type="ARBA" id="ARBA00022692"/>
    </source>
</evidence>
<keyword evidence="6" id="KW-1015">Disulfide bond</keyword>
<evidence type="ECO:0000256" key="7">
    <source>
        <dbReference type="RuleBase" id="RU361218"/>
    </source>
</evidence>
<feature type="transmembrane region" description="Helical" evidence="7">
    <location>
        <begin position="12"/>
        <end position="33"/>
    </location>
</feature>
<dbReference type="PANTHER" id="PTHR19282:SF534">
    <property type="entry name" value="TETRASPANIN FAMILY-RELATED"/>
    <property type="match status" value="1"/>
</dbReference>
<dbReference type="SUPFAM" id="SSF48652">
    <property type="entry name" value="Tetraspanin"/>
    <property type="match status" value="1"/>
</dbReference>
<feature type="transmembrane region" description="Helical" evidence="7">
    <location>
        <begin position="196"/>
        <end position="221"/>
    </location>
</feature>
<evidence type="ECO:0000256" key="1">
    <source>
        <dbReference type="ARBA" id="ARBA00004141"/>
    </source>
</evidence>
<keyword evidence="5 7" id="KW-0472">Membrane</keyword>
<dbReference type="Pfam" id="PF00335">
    <property type="entry name" value="Tetraspanin"/>
    <property type="match status" value="1"/>
</dbReference>
<feature type="transmembrane region" description="Helical" evidence="7">
    <location>
        <begin position="81"/>
        <end position="105"/>
    </location>
</feature>
<dbReference type="Gene3D" id="1.10.1450.10">
    <property type="entry name" value="Tetraspanin"/>
    <property type="match status" value="1"/>
</dbReference>
<accession>A0AAV2ISZ5</accession>
<feature type="disulfide bond" evidence="6">
    <location>
        <begin position="144"/>
        <end position="160"/>
    </location>
</feature>
<protein>
    <recommendedName>
        <fullName evidence="7">Tetraspanin</fullName>
    </recommendedName>
</protein>
<evidence type="ECO:0000256" key="2">
    <source>
        <dbReference type="ARBA" id="ARBA00006840"/>
    </source>
</evidence>
<evidence type="ECO:0000313" key="8">
    <source>
        <dbReference type="EMBL" id="CAL1568307.1"/>
    </source>
</evidence>
<dbReference type="Proteomes" id="UP001497482">
    <property type="component" value="Chromosome 1"/>
</dbReference>
<keyword evidence="3 7" id="KW-0812">Transmembrane</keyword>
<sequence>MGEINTCLKRTFTIFNIIFAVFGGLIILLAVLAHVLTSIHGADNLENRTLSLIMLYVVGAITMVIAGLGAYGAHKEKKGPLIAFLVCMVIGSLIMLRIGFLTAFARPRMEPVLKEAFSKYLPLDQAPEDVQEMTQAIQSEMQCCGLFSYTDWRDNIPDSCLCHTEFEESECVRVLYKVLMTKKIYAKPCFPILMHYILLIADIMLAVVFTLGTLALLGMGLSSLMIHQLRYPNRAPVLLTVPAIFSPHPPKYQELQNSPMHPVY</sequence>
<evidence type="ECO:0000313" key="9">
    <source>
        <dbReference type="Proteomes" id="UP001497482"/>
    </source>
</evidence>
<evidence type="ECO:0000256" key="5">
    <source>
        <dbReference type="ARBA" id="ARBA00023136"/>
    </source>
</evidence>
<keyword evidence="4 7" id="KW-1133">Transmembrane helix</keyword>